<evidence type="ECO:0000256" key="1">
    <source>
        <dbReference type="ARBA" id="ARBA00004613"/>
    </source>
</evidence>
<dbReference type="PANTHER" id="PTHR38340:SF1">
    <property type="entry name" value="S-LAYER PROTEIN"/>
    <property type="match status" value="1"/>
</dbReference>
<dbReference type="GO" id="GO:0005576">
    <property type="term" value="C:extracellular region"/>
    <property type="evidence" value="ECO:0007669"/>
    <property type="project" value="UniProtKB-SubCell"/>
</dbReference>
<sequence>MTNLPSPTHRPSLRSVAAPALTPLKSERVASTAGTSIHYTGAGALDFFEFGSFTWKGTATGIEVAQGTASCDWVVATSNTTAATYSTGTDSDTVYGGWGDETVRLGDDNDVSCGNAGNDLIYGNAGNGTLSAGSGSDTLYGGAGNDTFGIYDSNQTAVVYGDDGGTEALARAKQLAAQGWPGVRVVRGQNGCS</sequence>
<comment type="subcellular location">
    <subcellularLocation>
        <location evidence="1">Secreted</location>
    </subcellularLocation>
</comment>
<dbReference type="InterPro" id="IPR050557">
    <property type="entry name" value="RTX_toxin/Mannuronan_C5-epim"/>
</dbReference>
<accession>A0A4V3GUS9</accession>
<dbReference type="PANTHER" id="PTHR38340">
    <property type="entry name" value="S-LAYER PROTEIN"/>
    <property type="match status" value="1"/>
</dbReference>
<protein>
    <submittedName>
        <fullName evidence="3">Hemolysin type calcium-binding protein</fullName>
    </submittedName>
</protein>
<gene>
    <name evidence="3" type="ORF">EV657_104227</name>
</gene>
<evidence type="ECO:0000313" key="3">
    <source>
        <dbReference type="EMBL" id="TDX32028.1"/>
    </source>
</evidence>
<dbReference type="AlphaFoldDB" id="A0A4V3GUS9"/>
<evidence type="ECO:0000256" key="2">
    <source>
        <dbReference type="ARBA" id="ARBA00022525"/>
    </source>
</evidence>
<comment type="caution">
    <text evidence="3">The sequence shown here is derived from an EMBL/GenBank/DDBJ whole genome shotgun (WGS) entry which is preliminary data.</text>
</comment>
<organism evidence="3 4">
    <name type="scientific">Rhodovulum visakhapatnamense</name>
    <dbReference type="NCBI Taxonomy" id="364297"/>
    <lineage>
        <taxon>Bacteria</taxon>
        <taxon>Pseudomonadati</taxon>
        <taxon>Pseudomonadota</taxon>
        <taxon>Alphaproteobacteria</taxon>
        <taxon>Rhodobacterales</taxon>
        <taxon>Paracoccaceae</taxon>
        <taxon>Rhodovulum</taxon>
    </lineage>
</organism>
<dbReference type="Proteomes" id="UP000295484">
    <property type="component" value="Unassembled WGS sequence"/>
</dbReference>
<reference evidence="3 4" key="1">
    <citation type="submission" date="2019-03" db="EMBL/GenBank/DDBJ databases">
        <title>Genomic Encyclopedia of Type Strains, Phase IV (KMG-IV): sequencing the most valuable type-strain genomes for metagenomic binning, comparative biology and taxonomic classification.</title>
        <authorList>
            <person name="Goeker M."/>
        </authorList>
    </citation>
    <scope>NUCLEOTIDE SEQUENCE [LARGE SCALE GENOMIC DNA]</scope>
    <source>
        <strain evidence="3 4">JA181</strain>
    </source>
</reference>
<evidence type="ECO:0000313" key="4">
    <source>
        <dbReference type="Proteomes" id="UP000295484"/>
    </source>
</evidence>
<keyword evidence="2" id="KW-0964">Secreted</keyword>
<dbReference type="Pfam" id="PF00353">
    <property type="entry name" value="HemolysinCabind"/>
    <property type="match status" value="2"/>
</dbReference>
<name>A0A4V3GUS9_9RHOB</name>
<dbReference type="GO" id="GO:0005509">
    <property type="term" value="F:calcium ion binding"/>
    <property type="evidence" value="ECO:0007669"/>
    <property type="project" value="InterPro"/>
</dbReference>
<dbReference type="InterPro" id="IPR011049">
    <property type="entry name" value="Serralysin-like_metalloprot_C"/>
</dbReference>
<dbReference type="Gene3D" id="2.150.10.10">
    <property type="entry name" value="Serralysin-like metalloprotease, C-terminal"/>
    <property type="match status" value="1"/>
</dbReference>
<dbReference type="InterPro" id="IPR001343">
    <property type="entry name" value="Hemolysn_Ca-bd"/>
</dbReference>
<dbReference type="SUPFAM" id="SSF51120">
    <property type="entry name" value="beta-Roll"/>
    <property type="match status" value="1"/>
</dbReference>
<dbReference type="PRINTS" id="PR00313">
    <property type="entry name" value="CABNDNGRPT"/>
</dbReference>
<dbReference type="EMBL" id="SOEB01000004">
    <property type="protein sequence ID" value="TDX32028.1"/>
    <property type="molecule type" value="Genomic_DNA"/>
</dbReference>
<proteinExistence type="predicted"/>